<protein>
    <submittedName>
        <fullName evidence="1">Uncharacterized protein</fullName>
    </submittedName>
</protein>
<organism evidence="1 2">
    <name type="scientific">Ignelater luminosus</name>
    <name type="common">Cucubano</name>
    <name type="synonym">Pyrophorus luminosus</name>
    <dbReference type="NCBI Taxonomy" id="2038154"/>
    <lineage>
        <taxon>Eukaryota</taxon>
        <taxon>Metazoa</taxon>
        <taxon>Ecdysozoa</taxon>
        <taxon>Arthropoda</taxon>
        <taxon>Hexapoda</taxon>
        <taxon>Insecta</taxon>
        <taxon>Pterygota</taxon>
        <taxon>Neoptera</taxon>
        <taxon>Endopterygota</taxon>
        <taxon>Coleoptera</taxon>
        <taxon>Polyphaga</taxon>
        <taxon>Elateriformia</taxon>
        <taxon>Elateroidea</taxon>
        <taxon>Elateridae</taxon>
        <taxon>Agrypninae</taxon>
        <taxon>Pyrophorini</taxon>
        <taxon>Ignelater</taxon>
    </lineage>
</organism>
<sequence length="134" mass="15412">MGVYNLPSNDRALLYQPDRNQVKGREYYLRTWNGEKKVTVTDTPNHSMQINKLPIRSSRKVDIRSWLGTNVRTAFSKIKQADWEKQCNLVKHLGEDMWKADGLTAEVSGKFKFHCSSNENWASEDGECSENGDD</sequence>
<dbReference type="AlphaFoldDB" id="A0A8K0G236"/>
<evidence type="ECO:0000313" key="2">
    <source>
        <dbReference type="Proteomes" id="UP000801492"/>
    </source>
</evidence>
<gene>
    <name evidence="1" type="ORF">ILUMI_23230</name>
</gene>
<dbReference type="Proteomes" id="UP000801492">
    <property type="component" value="Unassembled WGS sequence"/>
</dbReference>
<proteinExistence type="predicted"/>
<reference evidence="1" key="1">
    <citation type="submission" date="2019-08" db="EMBL/GenBank/DDBJ databases">
        <title>The genome of the North American firefly Photinus pyralis.</title>
        <authorList>
            <consortium name="Photinus pyralis genome working group"/>
            <person name="Fallon T.R."/>
            <person name="Sander Lower S.E."/>
            <person name="Weng J.-K."/>
        </authorList>
    </citation>
    <scope>NUCLEOTIDE SEQUENCE</scope>
    <source>
        <strain evidence="1">TRF0915ILg1</strain>
        <tissue evidence="1">Whole body</tissue>
    </source>
</reference>
<dbReference type="EMBL" id="VTPC01090578">
    <property type="protein sequence ID" value="KAF2882943.1"/>
    <property type="molecule type" value="Genomic_DNA"/>
</dbReference>
<evidence type="ECO:0000313" key="1">
    <source>
        <dbReference type="EMBL" id="KAF2882943.1"/>
    </source>
</evidence>
<name>A0A8K0G236_IGNLU</name>
<comment type="caution">
    <text evidence="1">The sequence shown here is derived from an EMBL/GenBank/DDBJ whole genome shotgun (WGS) entry which is preliminary data.</text>
</comment>
<accession>A0A8K0G236</accession>
<keyword evidence="2" id="KW-1185">Reference proteome</keyword>